<keyword evidence="4 10" id="KW-0812">Transmembrane</keyword>
<gene>
    <name evidence="12" type="ORF">H9632_15500</name>
</gene>
<comment type="caution">
    <text evidence="12">The sequence shown here is derived from an EMBL/GenBank/DDBJ whole genome shotgun (WGS) entry which is preliminary data.</text>
</comment>
<dbReference type="InterPro" id="IPR035906">
    <property type="entry name" value="MetI-like_sf"/>
</dbReference>
<dbReference type="PANTHER" id="PTHR43386:SF24">
    <property type="entry name" value="OLIGOPEPTIDE TRANSPORT SYSTEM PERMEASE PROTEIN AMID"/>
    <property type="match status" value="1"/>
</dbReference>
<feature type="transmembrane region" description="Helical" evidence="10">
    <location>
        <begin position="240"/>
        <end position="268"/>
    </location>
</feature>
<evidence type="ECO:0000256" key="9">
    <source>
        <dbReference type="ARBA" id="ARBA00024202"/>
    </source>
</evidence>
<evidence type="ECO:0000256" key="8">
    <source>
        <dbReference type="ARBA" id="ARBA00023136"/>
    </source>
</evidence>
<keyword evidence="7 10" id="KW-1133">Transmembrane helix</keyword>
<evidence type="ECO:0000256" key="10">
    <source>
        <dbReference type="RuleBase" id="RU363032"/>
    </source>
</evidence>
<name>A0ABR8XRA3_9BACL</name>
<keyword evidence="2 10" id="KW-0813">Transport</keyword>
<feature type="transmembrane region" description="Helical" evidence="10">
    <location>
        <begin position="189"/>
        <end position="206"/>
    </location>
</feature>
<evidence type="ECO:0000256" key="2">
    <source>
        <dbReference type="ARBA" id="ARBA00022448"/>
    </source>
</evidence>
<dbReference type="Pfam" id="PF12911">
    <property type="entry name" value="OppC_N"/>
    <property type="match status" value="1"/>
</dbReference>
<evidence type="ECO:0000259" key="11">
    <source>
        <dbReference type="PROSITE" id="PS50928"/>
    </source>
</evidence>
<dbReference type="Pfam" id="PF00528">
    <property type="entry name" value="BPD_transp_1"/>
    <property type="match status" value="1"/>
</dbReference>
<feature type="transmembrane region" description="Helical" evidence="10">
    <location>
        <begin position="163"/>
        <end position="183"/>
    </location>
</feature>
<evidence type="ECO:0000256" key="4">
    <source>
        <dbReference type="ARBA" id="ARBA00022692"/>
    </source>
</evidence>
<sequence length="328" mass="36947">MGLFTKEIQNISEKSNNQLNDHLFEFATVDDAKAEETAYSNYSYWRSTFRSFRKNKIAVFLLIFVIGLILFTFIQPYLPDQKSPTQIYINAETGMQDRNVAPNDEYIFGTNSIGQDLWSRIWEGTRTSLFIGFAVAIIEVIIGFSVGALWGYSRKLEMPITQLYNIVDNIPTTIVLILMAYILRPGISTIIIAMCITGWVEMARFLRNQIVILRDREYNLASKTLGTPGYKIIIKNLLPYLISVIMLRMSLAVPAAIGAEVFLTYIGLGLPVSEPSLGNLINEGRVLMMSPDLRYQLIFPSIVLSVITIAFYIIGNAFADAADPKNHV</sequence>
<evidence type="ECO:0000256" key="6">
    <source>
        <dbReference type="ARBA" id="ARBA00022927"/>
    </source>
</evidence>
<dbReference type="SUPFAM" id="SSF161098">
    <property type="entry name" value="MetI-like"/>
    <property type="match status" value="1"/>
</dbReference>
<dbReference type="Gene3D" id="1.10.3720.10">
    <property type="entry name" value="MetI-like"/>
    <property type="match status" value="1"/>
</dbReference>
<keyword evidence="3" id="KW-1003">Cell membrane</keyword>
<keyword evidence="6" id="KW-0653">Protein transport</keyword>
<dbReference type="CDD" id="cd06261">
    <property type="entry name" value="TM_PBP2"/>
    <property type="match status" value="1"/>
</dbReference>
<evidence type="ECO:0000313" key="12">
    <source>
        <dbReference type="EMBL" id="MBD8034475.1"/>
    </source>
</evidence>
<proteinExistence type="inferred from homology"/>
<keyword evidence="13" id="KW-1185">Reference proteome</keyword>
<dbReference type="PANTHER" id="PTHR43386">
    <property type="entry name" value="OLIGOPEPTIDE TRANSPORT SYSTEM PERMEASE PROTEIN APPC"/>
    <property type="match status" value="1"/>
</dbReference>
<dbReference type="PROSITE" id="PS50928">
    <property type="entry name" value="ABC_TM1"/>
    <property type="match status" value="1"/>
</dbReference>
<dbReference type="RefSeq" id="WP_191704973.1">
    <property type="nucleotide sequence ID" value="NZ_JACSPW010000017.1"/>
</dbReference>
<feature type="transmembrane region" description="Helical" evidence="10">
    <location>
        <begin position="57"/>
        <end position="78"/>
    </location>
</feature>
<organism evidence="12 13">
    <name type="scientific">Solibacillus merdavium</name>
    <dbReference type="NCBI Taxonomy" id="2762218"/>
    <lineage>
        <taxon>Bacteria</taxon>
        <taxon>Bacillati</taxon>
        <taxon>Bacillota</taxon>
        <taxon>Bacilli</taxon>
        <taxon>Bacillales</taxon>
        <taxon>Caryophanaceae</taxon>
        <taxon>Solibacillus</taxon>
    </lineage>
</organism>
<protein>
    <submittedName>
        <fullName evidence="12">ABC transporter permease</fullName>
    </submittedName>
</protein>
<feature type="transmembrane region" description="Helical" evidence="10">
    <location>
        <begin position="297"/>
        <end position="319"/>
    </location>
</feature>
<comment type="similarity">
    <text evidence="9">Belongs to the binding-protein-dependent transport system permease family. OppBC subfamily.</text>
</comment>
<evidence type="ECO:0000256" key="7">
    <source>
        <dbReference type="ARBA" id="ARBA00022989"/>
    </source>
</evidence>
<reference evidence="12 13" key="1">
    <citation type="submission" date="2020-08" db="EMBL/GenBank/DDBJ databases">
        <title>A Genomic Blueprint of the Chicken Gut Microbiome.</title>
        <authorList>
            <person name="Gilroy R."/>
            <person name="Ravi A."/>
            <person name="Getino M."/>
            <person name="Pursley I."/>
            <person name="Horton D.L."/>
            <person name="Alikhan N.-F."/>
            <person name="Baker D."/>
            <person name="Gharbi K."/>
            <person name="Hall N."/>
            <person name="Watson M."/>
            <person name="Adriaenssens E.M."/>
            <person name="Foster-Nyarko E."/>
            <person name="Jarju S."/>
            <person name="Secka A."/>
            <person name="Antonio M."/>
            <person name="Oren A."/>
            <person name="Chaudhuri R."/>
            <person name="La Ragione R.M."/>
            <person name="Hildebrand F."/>
            <person name="Pallen M.J."/>
        </authorList>
    </citation>
    <scope>NUCLEOTIDE SEQUENCE [LARGE SCALE GENOMIC DNA]</scope>
    <source>
        <strain evidence="12 13">Sa1YVA6</strain>
    </source>
</reference>
<dbReference type="InterPro" id="IPR025966">
    <property type="entry name" value="OppC_N"/>
</dbReference>
<evidence type="ECO:0000313" key="13">
    <source>
        <dbReference type="Proteomes" id="UP000600565"/>
    </source>
</evidence>
<evidence type="ECO:0000256" key="5">
    <source>
        <dbReference type="ARBA" id="ARBA00022856"/>
    </source>
</evidence>
<keyword evidence="5" id="KW-0571">Peptide transport</keyword>
<keyword evidence="8 10" id="KW-0472">Membrane</keyword>
<dbReference type="Proteomes" id="UP000600565">
    <property type="component" value="Unassembled WGS sequence"/>
</dbReference>
<feature type="domain" description="ABC transmembrane type-1" evidence="11">
    <location>
        <begin position="125"/>
        <end position="315"/>
    </location>
</feature>
<dbReference type="InterPro" id="IPR050366">
    <property type="entry name" value="BP-dependent_transpt_permease"/>
</dbReference>
<accession>A0ABR8XRA3</accession>
<comment type="subcellular location">
    <subcellularLocation>
        <location evidence="1 10">Cell membrane</location>
        <topology evidence="1 10">Multi-pass membrane protein</topology>
    </subcellularLocation>
</comment>
<dbReference type="InterPro" id="IPR000515">
    <property type="entry name" value="MetI-like"/>
</dbReference>
<evidence type="ECO:0000256" key="3">
    <source>
        <dbReference type="ARBA" id="ARBA00022475"/>
    </source>
</evidence>
<feature type="transmembrane region" description="Helical" evidence="10">
    <location>
        <begin position="129"/>
        <end position="151"/>
    </location>
</feature>
<dbReference type="EMBL" id="JACSPW010000017">
    <property type="protein sequence ID" value="MBD8034475.1"/>
    <property type="molecule type" value="Genomic_DNA"/>
</dbReference>
<evidence type="ECO:0000256" key="1">
    <source>
        <dbReference type="ARBA" id="ARBA00004651"/>
    </source>
</evidence>